<feature type="chain" id="PRO_5030810342" evidence="10">
    <location>
        <begin position="21"/>
        <end position="1037"/>
    </location>
</feature>
<dbReference type="Gene3D" id="2.60.40.1120">
    <property type="entry name" value="Carboxypeptidase-like, regulatory domain"/>
    <property type="match status" value="1"/>
</dbReference>
<dbReference type="InterPro" id="IPR037066">
    <property type="entry name" value="Plug_dom_sf"/>
</dbReference>
<accession>A0A7W5H2N4</accession>
<evidence type="ECO:0000256" key="10">
    <source>
        <dbReference type="SAM" id="SignalP"/>
    </source>
</evidence>
<name>A0A7W5H2N4_9PORP</name>
<evidence type="ECO:0000256" key="4">
    <source>
        <dbReference type="ARBA" id="ARBA00022692"/>
    </source>
</evidence>
<dbReference type="InterPro" id="IPR008969">
    <property type="entry name" value="CarboxyPept-like_regulatory"/>
</dbReference>
<dbReference type="InterPro" id="IPR023997">
    <property type="entry name" value="TonB-dep_OMP_SusC/RagA_CS"/>
</dbReference>
<keyword evidence="4 8" id="KW-0812">Transmembrane</keyword>
<evidence type="ECO:0000256" key="2">
    <source>
        <dbReference type="ARBA" id="ARBA00022448"/>
    </source>
</evidence>
<dbReference type="SUPFAM" id="SSF49464">
    <property type="entry name" value="Carboxypeptidase regulatory domain-like"/>
    <property type="match status" value="1"/>
</dbReference>
<keyword evidence="10" id="KW-0732">Signal</keyword>
<organism evidence="13 14">
    <name type="scientific">Microbacter margulisiae</name>
    <dbReference type="NCBI Taxonomy" id="1350067"/>
    <lineage>
        <taxon>Bacteria</taxon>
        <taxon>Pseudomonadati</taxon>
        <taxon>Bacteroidota</taxon>
        <taxon>Bacteroidia</taxon>
        <taxon>Bacteroidales</taxon>
        <taxon>Porphyromonadaceae</taxon>
        <taxon>Microbacter</taxon>
    </lineage>
</organism>
<dbReference type="PROSITE" id="PS52016">
    <property type="entry name" value="TONB_DEPENDENT_REC_3"/>
    <property type="match status" value="1"/>
</dbReference>
<dbReference type="InterPro" id="IPR036942">
    <property type="entry name" value="Beta-barrel_TonB_sf"/>
</dbReference>
<dbReference type="Pfam" id="PF00593">
    <property type="entry name" value="TonB_dep_Rec_b-barrel"/>
    <property type="match status" value="1"/>
</dbReference>
<dbReference type="NCBIfam" id="TIGR04056">
    <property type="entry name" value="OMP_RagA_SusC"/>
    <property type="match status" value="1"/>
</dbReference>
<feature type="domain" description="TonB-dependent receptor plug" evidence="12">
    <location>
        <begin position="117"/>
        <end position="220"/>
    </location>
</feature>
<keyword evidence="14" id="KW-1185">Reference proteome</keyword>
<protein>
    <submittedName>
        <fullName evidence="13">TonB-linked SusC/RagA family outer membrane protein</fullName>
    </submittedName>
</protein>
<dbReference type="Pfam" id="PF13715">
    <property type="entry name" value="CarbopepD_reg_2"/>
    <property type="match status" value="1"/>
</dbReference>
<evidence type="ECO:0000313" key="13">
    <source>
        <dbReference type="EMBL" id="MBB3187562.1"/>
    </source>
</evidence>
<comment type="subcellular location">
    <subcellularLocation>
        <location evidence="1 8">Cell outer membrane</location>
        <topology evidence="1 8">Multi-pass membrane protein</topology>
    </subcellularLocation>
</comment>
<keyword evidence="3 8" id="KW-1134">Transmembrane beta strand</keyword>
<feature type="domain" description="TonB-dependent receptor-like beta-barrel" evidence="11">
    <location>
        <begin position="473"/>
        <end position="998"/>
    </location>
</feature>
<dbReference type="InterPro" id="IPR023996">
    <property type="entry name" value="TonB-dep_OMP_SusC/RagA"/>
</dbReference>
<dbReference type="Gene3D" id="2.170.130.10">
    <property type="entry name" value="TonB-dependent receptor, plug domain"/>
    <property type="match status" value="1"/>
</dbReference>
<gene>
    <name evidence="13" type="ORF">FHX64_001725</name>
</gene>
<dbReference type="EMBL" id="JACHYB010000001">
    <property type="protein sequence ID" value="MBB3187562.1"/>
    <property type="molecule type" value="Genomic_DNA"/>
</dbReference>
<dbReference type="GO" id="GO:0009279">
    <property type="term" value="C:cell outer membrane"/>
    <property type="evidence" value="ECO:0007669"/>
    <property type="project" value="UniProtKB-SubCell"/>
</dbReference>
<dbReference type="InterPro" id="IPR012910">
    <property type="entry name" value="Plug_dom"/>
</dbReference>
<evidence type="ECO:0000256" key="3">
    <source>
        <dbReference type="ARBA" id="ARBA00022452"/>
    </source>
</evidence>
<dbReference type="Pfam" id="PF07715">
    <property type="entry name" value="Plug"/>
    <property type="match status" value="1"/>
</dbReference>
<dbReference type="Proteomes" id="UP000544222">
    <property type="component" value="Unassembled WGS sequence"/>
</dbReference>
<keyword evidence="5 9" id="KW-0798">TonB box</keyword>
<evidence type="ECO:0000259" key="12">
    <source>
        <dbReference type="Pfam" id="PF07715"/>
    </source>
</evidence>
<evidence type="ECO:0000313" key="14">
    <source>
        <dbReference type="Proteomes" id="UP000544222"/>
    </source>
</evidence>
<dbReference type="Gene3D" id="2.40.170.20">
    <property type="entry name" value="TonB-dependent receptor, beta-barrel domain"/>
    <property type="match status" value="1"/>
</dbReference>
<dbReference type="AlphaFoldDB" id="A0A7W5H2N4"/>
<keyword evidence="6 8" id="KW-0472">Membrane</keyword>
<dbReference type="NCBIfam" id="TIGR04057">
    <property type="entry name" value="SusC_RagA_signa"/>
    <property type="match status" value="1"/>
</dbReference>
<dbReference type="RefSeq" id="WP_183413318.1">
    <property type="nucleotide sequence ID" value="NZ_JACHYB010000001.1"/>
</dbReference>
<reference evidence="13 14" key="1">
    <citation type="submission" date="2020-08" db="EMBL/GenBank/DDBJ databases">
        <title>Genomic Encyclopedia of Type Strains, Phase IV (KMG-IV): sequencing the most valuable type-strain genomes for metagenomic binning, comparative biology and taxonomic classification.</title>
        <authorList>
            <person name="Goeker M."/>
        </authorList>
    </citation>
    <scope>NUCLEOTIDE SEQUENCE [LARGE SCALE GENOMIC DNA]</scope>
    <source>
        <strain evidence="13 14">DSM 27471</strain>
    </source>
</reference>
<keyword evidence="2 8" id="KW-0813">Transport</keyword>
<dbReference type="SUPFAM" id="SSF56935">
    <property type="entry name" value="Porins"/>
    <property type="match status" value="1"/>
</dbReference>
<feature type="signal peptide" evidence="10">
    <location>
        <begin position="1"/>
        <end position="20"/>
    </location>
</feature>
<comment type="similarity">
    <text evidence="8 9">Belongs to the TonB-dependent receptor family.</text>
</comment>
<evidence type="ECO:0000256" key="7">
    <source>
        <dbReference type="ARBA" id="ARBA00023237"/>
    </source>
</evidence>
<dbReference type="InterPro" id="IPR000531">
    <property type="entry name" value="Beta-barrel_TonB"/>
</dbReference>
<comment type="caution">
    <text evidence="13">The sequence shown here is derived from an EMBL/GenBank/DDBJ whole genome shotgun (WGS) entry which is preliminary data.</text>
</comment>
<evidence type="ECO:0000256" key="1">
    <source>
        <dbReference type="ARBA" id="ARBA00004571"/>
    </source>
</evidence>
<keyword evidence="7 8" id="KW-0998">Cell outer membrane</keyword>
<evidence type="ECO:0000256" key="5">
    <source>
        <dbReference type="ARBA" id="ARBA00023077"/>
    </source>
</evidence>
<proteinExistence type="inferred from homology"/>
<sequence length="1037" mass="114374">MKKRVMFVLIILFSISKIMAQSVSGVVVDAQNQPLPGVAVLVKGTSLGTITNVDGKFTLRDISDARTKTLVFSFIGYQKQEKEIGQATYMHVVLQESTKQMDEVVVVGYGVQKKSLITGAISSVSAKEIDNKQLTRLDDALQGLTSGVTVAQSSGAPGSAPTIRIRGITSINNSDPLYVVDGVVMNGGLEYLNPNDIASIEVLKDAASCAIYGTRASNGVVLVTTKKGKIGEPMRVNYNMQMGIQDAIKKVQLTNATQYAELRNESVMNDGSAPVFANPTSYGAGTDWQNELFSSAPYQSHSLSVSGGGDKSTYYVSLGYIAQKGIVAPSIAYDNRFSLTTNTSYKIGKYVTIGENLSYTYEKNQTGLNTNSEFGGPLSSALNLDPLTPVYVSASTVANDPNNTYASPYILQAPNGMYYGISNIVGQEMTNPLAYEQVQKGNYGWSDNMVGNAYINVNPIKGLNLRSQMNVKKAFWGNESFTPLYYLNPNNNNTNMVSQYRESDQNLTWNWDNTVSYTDQIGLHNFSIMMGMSAEKQTEDGLNVTYQGEPVTNYQDASFNFSLPTTQRIANAYDRQEYALSSYFGRLTYNYDEKYLFSGIVRRDGSSKFGTNNHYGTFPSAQIGWVITREKFFPQNTFLDNLKLRASYGVVGNDMSLNDFQYESIISGGGGSNYVFGTDGLAIGYSTTTPANPNLKWEQTSSLDAGFDAVLLKSLTVTFDYYNKKTTGMLATVQIPGFSGYTSDPWANIDDLTNKGFELEIGYNKSFGKVRLGVQGNIAYNKNTITYLGQGKQYLDGGATFQNSQYPLSRTAVGHPFNAFYGFKELGVFHSQAEIDNYKDKNGNLIQPNAKPGDFKWEDVNGDGVINSNDRTWLGDPYPHYTYGLTVNLGWRNWDFMVFGQGVWGNKIFQAYRRLDITTANYPIAALNAWTTTNSNSNYPRLSDLDPNHNFGNPSNFYLQNGAYFRIKTIQLGYTLPKPWMTAIGFQSVRVFASVSNLFTITQYTGYDPEVGGSSYGIDRGIYPQARTYMFGLNVGI</sequence>
<dbReference type="InterPro" id="IPR039426">
    <property type="entry name" value="TonB-dep_rcpt-like"/>
</dbReference>
<evidence type="ECO:0000256" key="6">
    <source>
        <dbReference type="ARBA" id="ARBA00023136"/>
    </source>
</evidence>
<evidence type="ECO:0000259" key="11">
    <source>
        <dbReference type="Pfam" id="PF00593"/>
    </source>
</evidence>
<evidence type="ECO:0000256" key="9">
    <source>
        <dbReference type="RuleBase" id="RU003357"/>
    </source>
</evidence>
<evidence type="ECO:0000256" key="8">
    <source>
        <dbReference type="PROSITE-ProRule" id="PRU01360"/>
    </source>
</evidence>